<organism evidence="2 3">
    <name type="scientific">Paenibacillus pectinilyticus</name>
    <dbReference type="NCBI Taxonomy" id="512399"/>
    <lineage>
        <taxon>Bacteria</taxon>
        <taxon>Bacillati</taxon>
        <taxon>Bacillota</taxon>
        <taxon>Bacilli</taxon>
        <taxon>Bacillales</taxon>
        <taxon>Paenibacillaceae</taxon>
        <taxon>Paenibacillus</taxon>
    </lineage>
</organism>
<dbReference type="STRING" id="512399.A8709_10385"/>
<feature type="transmembrane region" description="Helical" evidence="1">
    <location>
        <begin position="91"/>
        <end position="113"/>
    </location>
</feature>
<proteinExistence type="predicted"/>
<evidence type="ECO:0008006" key="4">
    <source>
        <dbReference type="Google" id="ProtNLM"/>
    </source>
</evidence>
<evidence type="ECO:0000256" key="1">
    <source>
        <dbReference type="SAM" id="Phobius"/>
    </source>
</evidence>
<gene>
    <name evidence="2" type="ORF">A8709_10385</name>
</gene>
<keyword evidence="1" id="KW-0472">Membrane</keyword>
<keyword evidence="1" id="KW-1133">Transmembrane helix</keyword>
<feature type="transmembrane region" description="Helical" evidence="1">
    <location>
        <begin position="31"/>
        <end position="50"/>
    </location>
</feature>
<dbReference type="EMBL" id="LYPC01000012">
    <property type="protein sequence ID" value="OCT16016.1"/>
    <property type="molecule type" value="Genomic_DNA"/>
</dbReference>
<dbReference type="RefSeq" id="WP_065851526.1">
    <property type="nucleotide sequence ID" value="NZ_LYPC01000012.1"/>
</dbReference>
<sequence>MNTTTWIEILLIMAIAMWTQMGRRAFTTRRIFMPFIVSIIMGQQYLHGIPMSGSNLGALGLCLLVGIVFGGLLLAATTVERDASGVVYTKAGLPYLVIWVLELGSRVAFAYYARSHQQQVGHFLLSHHLSPDVIGSGFMLMTIAMLLTRVLGIVVWGKWVRTSRKAVM</sequence>
<evidence type="ECO:0000313" key="2">
    <source>
        <dbReference type="EMBL" id="OCT16016.1"/>
    </source>
</evidence>
<dbReference type="AlphaFoldDB" id="A0A1C1A626"/>
<protein>
    <recommendedName>
        <fullName evidence="4">DUF1453 domain-containing protein</fullName>
    </recommendedName>
</protein>
<evidence type="ECO:0000313" key="3">
    <source>
        <dbReference type="Proteomes" id="UP000093309"/>
    </source>
</evidence>
<comment type="caution">
    <text evidence="2">The sequence shown here is derived from an EMBL/GenBank/DDBJ whole genome shotgun (WGS) entry which is preliminary data.</text>
</comment>
<accession>A0A1C1A626</accession>
<keyword evidence="3" id="KW-1185">Reference proteome</keyword>
<reference evidence="3" key="1">
    <citation type="submission" date="2016-05" db="EMBL/GenBank/DDBJ databases">
        <title>Paenibacillus oryzae. sp. nov., isolated from the rice root.</title>
        <authorList>
            <person name="Zhang J."/>
            <person name="Zhang X."/>
        </authorList>
    </citation>
    <scope>NUCLEOTIDE SEQUENCE [LARGE SCALE GENOMIC DNA]</scope>
    <source>
        <strain evidence="3">KCTC13222</strain>
    </source>
</reference>
<name>A0A1C1A626_9BACL</name>
<keyword evidence="1" id="KW-0812">Transmembrane</keyword>
<dbReference type="Proteomes" id="UP000093309">
    <property type="component" value="Unassembled WGS sequence"/>
</dbReference>
<feature type="transmembrane region" description="Helical" evidence="1">
    <location>
        <begin position="56"/>
        <end position="79"/>
    </location>
</feature>
<feature type="transmembrane region" description="Helical" evidence="1">
    <location>
        <begin position="133"/>
        <end position="156"/>
    </location>
</feature>
<dbReference type="OrthoDB" id="2652560at2"/>